<dbReference type="PANTHER" id="PTHR33048:SF57">
    <property type="entry name" value="INTEGRAL MEMBRANE PROTEIN-RELATED"/>
    <property type="match status" value="1"/>
</dbReference>
<evidence type="ECO:0000256" key="5">
    <source>
        <dbReference type="ARBA" id="ARBA00038359"/>
    </source>
</evidence>
<dbReference type="PANTHER" id="PTHR33048">
    <property type="entry name" value="PTH11-LIKE INTEGRAL MEMBRANE PROTEIN (AFU_ORTHOLOGUE AFUA_5G11245)"/>
    <property type="match status" value="1"/>
</dbReference>
<comment type="subcellular location">
    <subcellularLocation>
        <location evidence="1">Membrane</location>
        <topology evidence="1">Multi-pass membrane protein</topology>
    </subcellularLocation>
</comment>
<feature type="transmembrane region" description="Helical" evidence="6">
    <location>
        <begin position="214"/>
        <end position="232"/>
    </location>
</feature>
<name>A0A9P9CZR8_9PLEO</name>
<feature type="transmembrane region" description="Helical" evidence="6">
    <location>
        <begin position="133"/>
        <end position="155"/>
    </location>
</feature>
<protein>
    <recommendedName>
        <fullName evidence="7">Rhodopsin domain-containing protein</fullName>
    </recommendedName>
</protein>
<organism evidence="8 9">
    <name type="scientific">Dendryphion nanum</name>
    <dbReference type="NCBI Taxonomy" id="256645"/>
    <lineage>
        <taxon>Eukaryota</taxon>
        <taxon>Fungi</taxon>
        <taxon>Dikarya</taxon>
        <taxon>Ascomycota</taxon>
        <taxon>Pezizomycotina</taxon>
        <taxon>Dothideomycetes</taxon>
        <taxon>Pleosporomycetidae</taxon>
        <taxon>Pleosporales</taxon>
        <taxon>Torulaceae</taxon>
        <taxon>Dendryphion</taxon>
    </lineage>
</organism>
<dbReference type="Proteomes" id="UP000700596">
    <property type="component" value="Unassembled WGS sequence"/>
</dbReference>
<comment type="caution">
    <text evidence="8">The sequence shown here is derived from an EMBL/GenBank/DDBJ whole genome shotgun (WGS) entry which is preliminary data.</text>
</comment>
<evidence type="ECO:0000256" key="3">
    <source>
        <dbReference type="ARBA" id="ARBA00022989"/>
    </source>
</evidence>
<keyword evidence="3 6" id="KW-1133">Transmembrane helix</keyword>
<dbReference type="AlphaFoldDB" id="A0A9P9CZR8"/>
<evidence type="ECO:0000256" key="2">
    <source>
        <dbReference type="ARBA" id="ARBA00022692"/>
    </source>
</evidence>
<evidence type="ECO:0000256" key="6">
    <source>
        <dbReference type="SAM" id="Phobius"/>
    </source>
</evidence>
<feature type="domain" description="Rhodopsin" evidence="7">
    <location>
        <begin position="40"/>
        <end position="278"/>
    </location>
</feature>
<accession>A0A9P9CZR8</accession>
<dbReference type="OrthoDB" id="10017208at2759"/>
<dbReference type="InterPro" id="IPR052337">
    <property type="entry name" value="SAT4-like"/>
</dbReference>
<feature type="transmembrane region" description="Helical" evidence="6">
    <location>
        <begin position="252"/>
        <end position="272"/>
    </location>
</feature>
<evidence type="ECO:0000313" key="9">
    <source>
        <dbReference type="Proteomes" id="UP000700596"/>
    </source>
</evidence>
<reference evidence="8" key="1">
    <citation type="journal article" date="2021" name="Nat. Commun.">
        <title>Genetic determinants of endophytism in the Arabidopsis root mycobiome.</title>
        <authorList>
            <person name="Mesny F."/>
            <person name="Miyauchi S."/>
            <person name="Thiergart T."/>
            <person name="Pickel B."/>
            <person name="Atanasova L."/>
            <person name="Karlsson M."/>
            <person name="Huettel B."/>
            <person name="Barry K.W."/>
            <person name="Haridas S."/>
            <person name="Chen C."/>
            <person name="Bauer D."/>
            <person name="Andreopoulos W."/>
            <person name="Pangilinan J."/>
            <person name="LaButti K."/>
            <person name="Riley R."/>
            <person name="Lipzen A."/>
            <person name="Clum A."/>
            <person name="Drula E."/>
            <person name="Henrissat B."/>
            <person name="Kohler A."/>
            <person name="Grigoriev I.V."/>
            <person name="Martin F.M."/>
            <person name="Hacquard S."/>
        </authorList>
    </citation>
    <scope>NUCLEOTIDE SEQUENCE</scope>
    <source>
        <strain evidence="8">MPI-CAGE-CH-0243</strain>
    </source>
</reference>
<feature type="transmembrane region" description="Helical" evidence="6">
    <location>
        <begin position="99"/>
        <end position="121"/>
    </location>
</feature>
<feature type="transmembrane region" description="Helical" evidence="6">
    <location>
        <begin position="20"/>
        <end position="44"/>
    </location>
</feature>
<evidence type="ECO:0000259" key="7">
    <source>
        <dbReference type="Pfam" id="PF20684"/>
    </source>
</evidence>
<sequence>MAFVLRNETVQSSAFAPSRAQAIIGVAIAFSITSFISLVLRFAGKRINKTKLSSEDWVIILAQVVVFSLGATIILEVVLGNAGHHAWASTSKIPKALQILVAVQCLYATSLCLIKVSICLFYNRIFAFRNFQITSWVAIALVICWAIGAILYAFLSCRPFHYTWDPTMIGGSCVKNKVIPYVIIGALDVVIDIFILVLPLPLLCRLRISMTDKVALIGIFGVGVCTMVISILRVHAHVNILFDDITYTGAPALLYSFLEPAIGISVACAPLTRPVFHRNALKVDIELSDQSNSNDRRLGSWLEDMPSYVDRNLWSGRRNGFGRQQVFVTTQVLESGNWSEASESRTRLPSAT</sequence>
<dbReference type="GO" id="GO:0016020">
    <property type="term" value="C:membrane"/>
    <property type="evidence" value="ECO:0007669"/>
    <property type="project" value="UniProtKB-SubCell"/>
</dbReference>
<keyword evidence="2 6" id="KW-0812">Transmembrane</keyword>
<keyword evidence="9" id="KW-1185">Reference proteome</keyword>
<dbReference type="InterPro" id="IPR049326">
    <property type="entry name" value="Rhodopsin_dom_fungi"/>
</dbReference>
<evidence type="ECO:0000313" key="8">
    <source>
        <dbReference type="EMBL" id="KAH7109827.1"/>
    </source>
</evidence>
<gene>
    <name evidence="8" type="ORF">B0J11DRAFT_233625</name>
</gene>
<dbReference type="EMBL" id="JAGMWT010000030">
    <property type="protein sequence ID" value="KAH7109827.1"/>
    <property type="molecule type" value="Genomic_DNA"/>
</dbReference>
<feature type="transmembrane region" description="Helical" evidence="6">
    <location>
        <begin position="56"/>
        <end position="79"/>
    </location>
</feature>
<evidence type="ECO:0000256" key="1">
    <source>
        <dbReference type="ARBA" id="ARBA00004141"/>
    </source>
</evidence>
<comment type="similarity">
    <text evidence="5">Belongs to the SAT4 family.</text>
</comment>
<keyword evidence="4 6" id="KW-0472">Membrane</keyword>
<proteinExistence type="inferred from homology"/>
<feature type="transmembrane region" description="Helical" evidence="6">
    <location>
        <begin position="178"/>
        <end position="202"/>
    </location>
</feature>
<dbReference type="Pfam" id="PF20684">
    <property type="entry name" value="Fung_rhodopsin"/>
    <property type="match status" value="1"/>
</dbReference>
<evidence type="ECO:0000256" key="4">
    <source>
        <dbReference type="ARBA" id="ARBA00023136"/>
    </source>
</evidence>